<dbReference type="PIRSF" id="PIRSF000525">
    <property type="entry name" value="SerC"/>
    <property type="match status" value="1"/>
</dbReference>
<reference evidence="13" key="1">
    <citation type="submission" date="2022-07" db="EMBL/GenBank/DDBJ databases">
        <title>Genome Sequence of Leucocoprinus birnbaumii.</title>
        <authorList>
            <person name="Buettner E."/>
        </authorList>
    </citation>
    <scope>NUCLEOTIDE SEQUENCE</scope>
    <source>
        <strain evidence="13">VT141</strain>
    </source>
</reference>
<comment type="catalytic activity">
    <reaction evidence="10">
        <text>4-(phosphooxy)-L-threonine + 2-oxoglutarate = (R)-3-hydroxy-2-oxo-4-phosphooxybutanoate + L-glutamate</text>
        <dbReference type="Rhea" id="RHEA:16573"/>
        <dbReference type="ChEBI" id="CHEBI:16810"/>
        <dbReference type="ChEBI" id="CHEBI:29985"/>
        <dbReference type="ChEBI" id="CHEBI:58452"/>
        <dbReference type="ChEBI" id="CHEBI:58538"/>
        <dbReference type="EC" id="2.6.1.52"/>
    </reaction>
</comment>
<evidence type="ECO:0000256" key="1">
    <source>
        <dbReference type="ARBA" id="ARBA00001933"/>
    </source>
</evidence>
<comment type="catalytic activity">
    <reaction evidence="11">
        <text>O-phospho-L-serine + 2-oxoglutarate = 3-phosphooxypyruvate + L-glutamate</text>
        <dbReference type="Rhea" id="RHEA:14329"/>
        <dbReference type="ChEBI" id="CHEBI:16810"/>
        <dbReference type="ChEBI" id="CHEBI:18110"/>
        <dbReference type="ChEBI" id="CHEBI:29985"/>
        <dbReference type="ChEBI" id="CHEBI:57524"/>
        <dbReference type="EC" id="2.6.1.52"/>
    </reaction>
</comment>
<evidence type="ECO:0000256" key="10">
    <source>
        <dbReference type="ARBA" id="ARBA00047630"/>
    </source>
</evidence>
<comment type="pathway">
    <text evidence="2">Amino-acid biosynthesis; L-serine biosynthesis; L-serine from 3-phospho-D-glycerate: step 2/3.</text>
</comment>
<dbReference type="Proteomes" id="UP001213000">
    <property type="component" value="Unassembled WGS sequence"/>
</dbReference>
<comment type="caution">
    <text evidence="13">The sequence shown here is derived from an EMBL/GenBank/DDBJ whole genome shotgun (WGS) entry which is preliminary data.</text>
</comment>
<dbReference type="Gene3D" id="3.90.1150.10">
    <property type="entry name" value="Aspartate Aminotransferase, domain 1"/>
    <property type="match status" value="1"/>
</dbReference>
<dbReference type="EC" id="2.6.1.52" evidence="4"/>
<feature type="domain" description="Aminotransferase class V" evidence="12">
    <location>
        <begin position="9"/>
        <end position="402"/>
    </location>
</feature>
<comment type="cofactor">
    <cofactor evidence="1">
        <name>pyridoxal 5'-phosphate</name>
        <dbReference type="ChEBI" id="CHEBI:597326"/>
    </cofactor>
</comment>
<evidence type="ECO:0000256" key="6">
    <source>
        <dbReference type="ARBA" id="ARBA00022605"/>
    </source>
</evidence>
<evidence type="ECO:0000256" key="3">
    <source>
        <dbReference type="ARBA" id="ARBA00006904"/>
    </source>
</evidence>
<dbReference type="Gene3D" id="3.40.640.10">
    <property type="entry name" value="Type I PLP-dependent aspartate aminotransferase-like (Major domain)"/>
    <property type="match status" value="1"/>
</dbReference>
<dbReference type="GO" id="GO:0030170">
    <property type="term" value="F:pyridoxal phosphate binding"/>
    <property type="evidence" value="ECO:0007669"/>
    <property type="project" value="TreeGrafter"/>
</dbReference>
<evidence type="ECO:0000256" key="2">
    <source>
        <dbReference type="ARBA" id="ARBA00005099"/>
    </source>
</evidence>
<evidence type="ECO:0000256" key="9">
    <source>
        <dbReference type="ARBA" id="ARBA00023299"/>
    </source>
</evidence>
<evidence type="ECO:0000259" key="12">
    <source>
        <dbReference type="Pfam" id="PF00266"/>
    </source>
</evidence>
<evidence type="ECO:0000313" key="13">
    <source>
        <dbReference type="EMBL" id="KAJ3566672.1"/>
    </source>
</evidence>
<dbReference type="FunFam" id="3.90.1150.10:FF:000006">
    <property type="entry name" value="Phosphoserine aminotransferase"/>
    <property type="match status" value="1"/>
</dbReference>
<dbReference type="InterPro" id="IPR022278">
    <property type="entry name" value="Pser_aminoTfrase"/>
</dbReference>
<dbReference type="Pfam" id="PF00266">
    <property type="entry name" value="Aminotran_5"/>
    <property type="match status" value="1"/>
</dbReference>
<comment type="similarity">
    <text evidence="3">Belongs to the class-V pyridoxal-phosphate-dependent aminotransferase family. SerC subfamily.</text>
</comment>
<dbReference type="AlphaFoldDB" id="A0AAD5VQA1"/>
<dbReference type="GO" id="GO:0006564">
    <property type="term" value="P:L-serine biosynthetic process"/>
    <property type="evidence" value="ECO:0007669"/>
    <property type="project" value="UniProtKB-KW"/>
</dbReference>
<keyword evidence="8" id="KW-0663">Pyridoxal phosphate</keyword>
<dbReference type="GO" id="GO:0005737">
    <property type="term" value="C:cytoplasm"/>
    <property type="evidence" value="ECO:0007669"/>
    <property type="project" value="TreeGrafter"/>
</dbReference>
<keyword evidence="6" id="KW-0028">Amino-acid biosynthesis</keyword>
<sequence length="413" mass="45211">MSTESSRIINFGAGPSALPDSVLEEATKGLLNFDNTGIGIAEISHRSPEFTSYLSSVEALIRSQLSVPTTHSILFTQGGGTAQFSAVVLNLLARHRLLFPDLKDEERNLDYVLTGSWSKSAHKEGLRMAGKHQVNVAADGRIYSKDSKSFDIIPPHESYKFSKDPVLIYYCENETVNGVQFKHDSESIDKEGKSIEGTFPFHLLPKDKLVPLVGDYSSSFMSRPIPRLADHAVIYAGAQKNIGPAGLTILIVRNDCIVDVDAAAALGAQPVPVTMSYKTLADNQSAYNTPPVLAIYISGLVLKRNAELGGMEYYEKVNRRKMQTVYGALREGEEKGVFRGHVQPGSESWMNVVFVVLGEGKEKAFLKGAEERGMSGIKGHRSVGGMRVSLYNAITEEQADKLAAYMREFIASQ</sequence>
<dbReference type="PANTHER" id="PTHR43247">
    <property type="entry name" value="PHOSPHOSERINE AMINOTRANSFERASE"/>
    <property type="match status" value="1"/>
</dbReference>
<keyword evidence="14" id="KW-1185">Reference proteome</keyword>
<dbReference type="FunFam" id="3.40.640.10:FF:000010">
    <property type="entry name" value="Phosphoserine aminotransferase"/>
    <property type="match status" value="1"/>
</dbReference>
<keyword evidence="9" id="KW-0718">Serine biosynthesis</keyword>
<dbReference type="GO" id="GO:0004648">
    <property type="term" value="F:O-phospho-L-serine:2-oxoglutarate aminotransferase activity"/>
    <property type="evidence" value="ECO:0007669"/>
    <property type="project" value="UniProtKB-EC"/>
</dbReference>
<dbReference type="InterPro" id="IPR015422">
    <property type="entry name" value="PyrdxlP-dep_Trfase_small"/>
</dbReference>
<proteinExistence type="inferred from homology"/>
<evidence type="ECO:0000313" key="14">
    <source>
        <dbReference type="Proteomes" id="UP001213000"/>
    </source>
</evidence>
<evidence type="ECO:0000256" key="5">
    <source>
        <dbReference type="ARBA" id="ARBA00022576"/>
    </source>
</evidence>
<dbReference type="InterPro" id="IPR015421">
    <property type="entry name" value="PyrdxlP-dep_Trfase_major"/>
</dbReference>
<protein>
    <recommendedName>
        <fullName evidence="4">phosphoserine transaminase</fullName>
        <ecNumber evidence="4">2.6.1.52</ecNumber>
    </recommendedName>
</protein>
<name>A0AAD5VQA1_9AGAR</name>
<dbReference type="HAMAP" id="MF_00160">
    <property type="entry name" value="SerC_aminotrans_5"/>
    <property type="match status" value="1"/>
</dbReference>
<evidence type="ECO:0000256" key="8">
    <source>
        <dbReference type="ARBA" id="ARBA00022898"/>
    </source>
</evidence>
<dbReference type="SUPFAM" id="SSF53383">
    <property type="entry name" value="PLP-dependent transferases"/>
    <property type="match status" value="1"/>
</dbReference>
<dbReference type="InterPro" id="IPR015424">
    <property type="entry name" value="PyrdxlP-dep_Trfase"/>
</dbReference>
<dbReference type="NCBIfam" id="NF003764">
    <property type="entry name" value="PRK05355.1"/>
    <property type="match status" value="1"/>
</dbReference>
<evidence type="ECO:0000256" key="11">
    <source>
        <dbReference type="ARBA" id="ARBA00049007"/>
    </source>
</evidence>
<keyword evidence="7" id="KW-0808">Transferase</keyword>
<dbReference type="PANTHER" id="PTHR43247:SF1">
    <property type="entry name" value="PHOSPHOSERINE AMINOTRANSFERASE"/>
    <property type="match status" value="1"/>
</dbReference>
<gene>
    <name evidence="13" type="ORF">NP233_g6845</name>
</gene>
<keyword evidence="5" id="KW-0032">Aminotransferase</keyword>
<dbReference type="EMBL" id="JANIEX010000468">
    <property type="protein sequence ID" value="KAJ3566672.1"/>
    <property type="molecule type" value="Genomic_DNA"/>
</dbReference>
<dbReference type="InterPro" id="IPR000192">
    <property type="entry name" value="Aminotrans_V_dom"/>
</dbReference>
<evidence type="ECO:0000256" key="7">
    <source>
        <dbReference type="ARBA" id="ARBA00022679"/>
    </source>
</evidence>
<accession>A0AAD5VQA1</accession>
<organism evidence="13 14">
    <name type="scientific">Leucocoprinus birnbaumii</name>
    <dbReference type="NCBI Taxonomy" id="56174"/>
    <lineage>
        <taxon>Eukaryota</taxon>
        <taxon>Fungi</taxon>
        <taxon>Dikarya</taxon>
        <taxon>Basidiomycota</taxon>
        <taxon>Agaricomycotina</taxon>
        <taxon>Agaricomycetes</taxon>
        <taxon>Agaricomycetidae</taxon>
        <taxon>Agaricales</taxon>
        <taxon>Agaricineae</taxon>
        <taxon>Agaricaceae</taxon>
        <taxon>Leucocoprinus</taxon>
    </lineage>
</organism>
<evidence type="ECO:0000256" key="4">
    <source>
        <dbReference type="ARBA" id="ARBA00013030"/>
    </source>
</evidence>